<dbReference type="AlphaFoldDB" id="A0AAW9CXN6"/>
<dbReference type="Proteomes" id="UP001272137">
    <property type="component" value="Unassembled WGS sequence"/>
</dbReference>
<reference evidence="1" key="1">
    <citation type="submission" date="2018-08" db="EMBL/GenBank/DDBJ databases">
        <title>Identification of Burkholderia cepacia strains that express a Burkholderia pseudomallei-like capsular polysaccharide.</title>
        <authorList>
            <person name="Burtnick M.N."/>
            <person name="Vongsouvath M."/>
            <person name="Newton P."/>
            <person name="Wuthiekanun V."/>
            <person name="Limmathurotsakul D."/>
            <person name="Brett P.J."/>
            <person name="Chantratita N."/>
            <person name="Dance D.A."/>
        </authorList>
    </citation>
    <scope>NUCLEOTIDE SEQUENCE</scope>
    <source>
        <strain evidence="1">SBXCC001</strain>
    </source>
</reference>
<dbReference type="EMBL" id="QXCT01000002">
    <property type="protein sequence ID" value="MDW9255668.1"/>
    <property type="molecule type" value="Genomic_DNA"/>
</dbReference>
<comment type="caution">
    <text evidence="1">The sequence shown here is derived from an EMBL/GenBank/DDBJ whole genome shotgun (WGS) entry which is preliminary data.</text>
</comment>
<evidence type="ECO:0000313" key="1">
    <source>
        <dbReference type="EMBL" id="MDW9255668.1"/>
    </source>
</evidence>
<name>A0AAW9CXN6_BURTH</name>
<organism evidence="1 2">
    <name type="scientific">Burkholderia thailandensis</name>
    <dbReference type="NCBI Taxonomy" id="57975"/>
    <lineage>
        <taxon>Bacteria</taxon>
        <taxon>Pseudomonadati</taxon>
        <taxon>Pseudomonadota</taxon>
        <taxon>Betaproteobacteria</taxon>
        <taxon>Burkholderiales</taxon>
        <taxon>Burkholderiaceae</taxon>
        <taxon>Burkholderia</taxon>
        <taxon>pseudomallei group</taxon>
    </lineage>
</organism>
<gene>
    <name evidence="1" type="ORF">C7S16_0272</name>
</gene>
<protein>
    <submittedName>
        <fullName evidence="1">Uncharacterized protein</fullName>
    </submittedName>
</protein>
<sequence length="38" mass="4472">MKMMNFGTARATDQSIHVARSIFYLSSLARMRAFFRMK</sequence>
<proteinExistence type="predicted"/>
<accession>A0AAW9CXN6</accession>
<evidence type="ECO:0000313" key="2">
    <source>
        <dbReference type="Proteomes" id="UP001272137"/>
    </source>
</evidence>